<name>A0A3L8S0P2_CHLGU</name>
<evidence type="ECO:0000313" key="2">
    <source>
        <dbReference type="Proteomes" id="UP000276834"/>
    </source>
</evidence>
<reference evidence="1 2" key="1">
    <citation type="journal article" date="2018" name="Proc. R. Soc. B">
        <title>A non-coding region near Follistatin controls head colour polymorphism in the Gouldian finch.</title>
        <authorList>
            <person name="Toomey M.B."/>
            <person name="Marques C.I."/>
            <person name="Andrade P."/>
            <person name="Araujo P.M."/>
            <person name="Sabatino S."/>
            <person name="Gazda M.A."/>
            <person name="Afonso S."/>
            <person name="Lopes R.J."/>
            <person name="Corbo J.C."/>
            <person name="Carneiro M."/>
        </authorList>
    </citation>
    <scope>NUCLEOTIDE SEQUENCE [LARGE SCALE GENOMIC DNA]</scope>
    <source>
        <strain evidence="1">Red01</strain>
        <tissue evidence="1">Muscle</tissue>
    </source>
</reference>
<sequence length="87" mass="9441">MCQSMESLEKGASQGWSFWEKPRRAEENSMWVLLSASALRDGVGCSGSRAHEKEAPVVPTVPQISVSTTLWSDNADFSVGTPDSPQN</sequence>
<dbReference type="Proteomes" id="UP000276834">
    <property type="component" value="Unassembled WGS sequence"/>
</dbReference>
<gene>
    <name evidence="1" type="ORF">DV515_00013494</name>
</gene>
<keyword evidence="2" id="KW-1185">Reference proteome</keyword>
<protein>
    <submittedName>
        <fullName evidence="1">Uncharacterized protein</fullName>
    </submittedName>
</protein>
<proteinExistence type="predicted"/>
<organism evidence="1 2">
    <name type="scientific">Chloebia gouldiae</name>
    <name type="common">Gouldian finch</name>
    <name type="synonym">Erythrura gouldiae</name>
    <dbReference type="NCBI Taxonomy" id="44316"/>
    <lineage>
        <taxon>Eukaryota</taxon>
        <taxon>Metazoa</taxon>
        <taxon>Chordata</taxon>
        <taxon>Craniata</taxon>
        <taxon>Vertebrata</taxon>
        <taxon>Euteleostomi</taxon>
        <taxon>Archelosauria</taxon>
        <taxon>Archosauria</taxon>
        <taxon>Dinosauria</taxon>
        <taxon>Saurischia</taxon>
        <taxon>Theropoda</taxon>
        <taxon>Coelurosauria</taxon>
        <taxon>Aves</taxon>
        <taxon>Neognathae</taxon>
        <taxon>Neoaves</taxon>
        <taxon>Telluraves</taxon>
        <taxon>Australaves</taxon>
        <taxon>Passeriformes</taxon>
        <taxon>Passeroidea</taxon>
        <taxon>Passeridae</taxon>
        <taxon>Chloebia</taxon>
    </lineage>
</organism>
<comment type="caution">
    <text evidence="1">The sequence shown here is derived from an EMBL/GenBank/DDBJ whole genome shotgun (WGS) entry which is preliminary data.</text>
</comment>
<dbReference type="AlphaFoldDB" id="A0A3L8S0P2"/>
<accession>A0A3L8S0P2</accession>
<evidence type="ECO:0000313" key="1">
    <source>
        <dbReference type="EMBL" id="RLV93328.1"/>
    </source>
</evidence>
<dbReference type="EMBL" id="QUSF01000092">
    <property type="protein sequence ID" value="RLV93328.1"/>
    <property type="molecule type" value="Genomic_DNA"/>
</dbReference>